<dbReference type="PANTHER" id="PTHR47165">
    <property type="entry name" value="OS03G0429900 PROTEIN"/>
    <property type="match status" value="1"/>
</dbReference>
<dbReference type="InterPro" id="IPR012340">
    <property type="entry name" value="NA-bd_OB-fold"/>
</dbReference>
<evidence type="ECO:0000313" key="1">
    <source>
        <dbReference type="EMBL" id="GEZ60692.1"/>
    </source>
</evidence>
<protein>
    <submittedName>
        <fullName evidence="1">Nucleic acid-binding, OB-fold protein</fullName>
    </submittedName>
</protein>
<accession>A0A699IJS1</accession>
<organism evidence="1">
    <name type="scientific">Tanacetum cinerariifolium</name>
    <name type="common">Dalmatian daisy</name>
    <name type="synonym">Chrysanthemum cinerariifolium</name>
    <dbReference type="NCBI Taxonomy" id="118510"/>
    <lineage>
        <taxon>Eukaryota</taxon>
        <taxon>Viridiplantae</taxon>
        <taxon>Streptophyta</taxon>
        <taxon>Embryophyta</taxon>
        <taxon>Tracheophyta</taxon>
        <taxon>Spermatophyta</taxon>
        <taxon>Magnoliopsida</taxon>
        <taxon>eudicotyledons</taxon>
        <taxon>Gunneridae</taxon>
        <taxon>Pentapetalae</taxon>
        <taxon>asterids</taxon>
        <taxon>campanulids</taxon>
        <taxon>Asterales</taxon>
        <taxon>Asteraceae</taxon>
        <taxon>Asteroideae</taxon>
        <taxon>Anthemideae</taxon>
        <taxon>Anthemidinae</taxon>
        <taxon>Tanacetum</taxon>
    </lineage>
</organism>
<comment type="caution">
    <text evidence="1">The sequence shown here is derived from an EMBL/GenBank/DDBJ whole genome shotgun (WGS) entry which is preliminary data.</text>
</comment>
<name>A0A699IJS1_TANCI</name>
<proteinExistence type="predicted"/>
<dbReference type="PANTHER" id="PTHR47165:SF4">
    <property type="entry name" value="OS03G0429900 PROTEIN"/>
    <property type="match status" value="1"/>
</dbReference>
<dbReference type="AlphaFoldDB" id="A0A699IJS1"/>
<reference evidence="1" key="1">
    <citation type="journal article" date="2019" name="Sci. Rep.">
        <title>Draft genome of Tanacetum cinerariifolium, the natural source of mosquito coil.</title>
        <authorList>
            <person name="Yamashiro T."/>
            <person name="Shiraishi A."/>
            <person name="Satake H."/>
            <person name="Nakayama K."/>
        </authorList>
    </citation>
    <scope>NUCLEOTIDE SEQUENCE</scope>
</reference>
<gene>
    <name evidence="1" type="ORF">Tci_532665</name>
</gene>
<sequence length="370" mass="42932">MNDNQRQLSSSFATWLLDVGNGKIGTLETDNNQSVSWITIPELYYIPDTQDAMLKIIKFIYDDQTLKKPNARDLQQKAIVYPRIRDPVSSRRCQHYIQNFRHSNTSWKRRRRSGATLPDTISDFCKLYIADTMTQNCISDLKPGARNKVLEEFKVYQKWINRKTSSPAPTDYCCILIDREANAIQANMGTHDISYFSSILQDGAAYRISNFICIPTSNFQQTLDTETTLRFGKQTQFESIPSDEFPEHYFNFVGNVVELALWDDMARNFKTNEYDSMEKPVIIAVSSCKVLLYGATLQLSGTPATHYHLNPDIPHLEEFRSQYKAQQELNPPLAISKERYHDLSQEKMRNRFPLLTLMQQNPDAYCWKRK</sequence>
<dbReference type="Gene3D" id="2.40.50.140">
    <property type="entry name" value="Nucleic acid-binding proteins"/>
    <property type="match status" value="2"/>
</dbReference>
<dbReference type="SUPFAM" id="SSF50249">
    <property type="entry name" value="Nucleic acid-binding proteins"/>
    <property type="match status" value="1"/>
</dbReference>
<dbReference type="EMBL" id="BKCJ010299786">
    <property type="protein sequence ID" value="GEZ60692.1"/>
    <property type="molecule type" value="Genomic_DNA"/>
</dbReference>